<proteinExistence type="inferred from homology"/>
<comment type="subunit">
    <text evidence="1">Monomer.</text>
</comment>
<evidence type="ECO:0000256" key="7">
    <source>
        <dbReference type="ARBA" id="ARBA00061566"/>
    </source>
</evidence>
<comment type="similarity">
    <text evidence="7 11">Belongs to the phenylacetyl-CoA ligase family.</text>
</comment>
<dbReference type="STRING" id="1940790.L21SP3_00535"/>
<dbReference type="GO" id="GO:0000166">
    <property type="term" value="F:nucleotide binding"/>
    <property type="evidence" value="ECO:0007669"/>
    <property type="project" value="UniProtKB-KW"/>
</dbReference>
<dbReference type="Gene3D" id="3.30.300.30">
    <property type="match status" value="1"/>
</dbReference>
<dbReference type="RefSeq" id="WP_118084508.1">
    <property type="nucleotide sequence ID" value="NZ_CP019633.1"/>
</dbReference>
<dbReference type="Proteomes" id="UP000188273">
    <property type="component" value="Chromosome"/>
</dbReference>
<evidence type="ECO:0000256" key="5">
    <source>
        <dbReference type="ARBA" id="ARBA00022741"/>
    </source>
</evidence>
<dbReference type="InterPro" id="IPR045851">
    <property type="entry name" value="AMP-bd_C_sf"/>
</dbReference>
<dbReference type="FunFam" id="3.40.50.12780:FF:000016">
    <property type="entry name" value="Phenylacetate-coenzyme A ligase"/>
    <property type="match status" value="1"/>
</dbReference>
<comment type="catalytic activity">
    <reaction evidence="11">
        <text>2-phenylacetate + ATP + CoA = phenylacetyl-CoA + AMP + diphosphate</text>
        <dbReference type="Rhea" id="RHEA:20956"/>
        <dbReference type="ChEBI" id="CHEBI:18401"/>
        <dbReference type="ChEBI" id="CHEBI:30616"/>
        <dbReference type="ChEBI" id="CHEBI:33019"/>
        <dbReference type="ChEBI" id="CHEBI:57287"/>
        <dbReference type="ChEBI" id="CHEBI:57390"/>
        <dbReference type="ChEBI" id="CHEBI:456215"/>
        <dbReference type="EC" id="6.2.1.30"/>
    </reaction>
</comment>
<dbReference type="EC" id="6.2.1.30" evidence="8 11"/>
<dbReference type="PANTHER" id="PTHR43439:SF2">
    <property type="entry name" value="ENZYME, PUTATIVE (JCVI)-RELATED"/>
    <property type="match status" value="1"/>
</dbReference>
<evidence type="ECO:0000256" key="3">
    <source>
        <dbReference type="ARBA" id="ARBA00022553"/>
    </source>
</evidence>
<evidence type="ECO:0000256" key="9">
    <source>
        <dbReference type="ARBA" id="ARBA00068695"/>
    </source>
</evidence>
<comment type="pathway">
    <text evidence="6 11">Aromatic compound metabolism; phenylacetate degradation.</text>
</comment>
<feature type="domain" description="AMP-dependent synthetase/ligase" evidence="12">
    <location>
        <begin position="82"/>
        <end position="287"/>
    </location>
</feature>
<evidence type="ECO:0000256" key="8">
    <source>
        <dbReference type="ARBA" id="ARBA00066629"/>
    </source>
</evidence>
<dbReference type="PANTHER" id="PTHR43439">
    <property type="entry name" value="PHENYLACETATE-COENZYME A LIGASE"/>
    <property type="match status" value="1"/>
</dbReference>
<keyword evidence="4 11" id="KW-0436">Ligase</keyword>
<keyword evidence="2" id="KW-0596">Phosphopantetheine</keyword>
<evidence type="ECO:0000256" key="6">
    <source>
        <dbReference type="ARBA" id="ARBA00060591"/>
    </source>
</evidence>
<organism evidence="14 15">
    <name type="scientific">Sedimentisphaera cyanobacteriorum</name>
    <dbReference type="NCBI Taxonomy" id="1940790"/>
    <lineage>
        <taxon>Bacteria</taxon>
        <taxon>Pseudomonadati</taxon>
        <taxon>Planctomycetota</taxon>
        <taxon>Phycisphaerae</taxon>
        <taxon>Sedimentisphaerales</taxon>
        <taxon>Sedimentisphaeraceae</taxon>
        <taxon>Sedimentisphaera</taxon>
    </lineage>
</organism>
<dbReference type="CDD" id="cd05913">
    <property type="entry name" value="PaaK"/>
    <property type="match status" value="1"/>
</dbReference>
<keyword evidence="3" id="KW-0597">Phosphoprotein</keyword>
<evidence type="ECO:0000256" key="2">
    <source>
        <dbReference type="ARBA" id="ARBA00022450"/>
    </source>
</evidence>
<dbReference type="InterPro" id="IPR051414">
    <property type="entry name" value="Adenylate-forming_Reductase"/>
</dbReference>
<dbReference type="UniPathway" id="UPA00930"/>
<dbReference type="GO" id="GO:0010124">
    <property type="term" value="P:phenylacetate catabolic process"/>
    <property type="evidence" value="ECO:0007669"/>
    <property type="project" value="UniProtKB-UniRule"/>
</dbReference>
<keyword evidence="15" id="KW-1185">Reference proteome</keyword>
<dbReference type="InterPro" id="IPR000873">
    <property type="entry name" value="AMP-dep_synth/lig_dom"/>
</dbReference>
<evidence type="ECO:0000313" key="15">
    <source>
        <dbReference type="Proteomes" id="UP000188273"/>
    </source>
</evidence>
<evidence type="ECO:0000313" key="14">
    <source>
        <dbReference type="EMBL" id="AQQ08745.1"/>
    </source>
</evidence>
<sequence length="436" mass="49397">MQINFWNKQIETASRDEINDIQLRRLKNIVKQAYKSEFYKKKFHKAGIESPEDIKTLEDIQKFPFTTKNDLRQNYPAGLLASDFDDVVRIHSSSGTTGVPTVIYLSGEDMDCWTDLVARSLVATGCTKSDVFQNMMTYGLFTGGLGLHYGAERVGMAVLPIGGGNTIRQVRYMQDFNTTTLHITPSYLLHIYGKLDDFNTKIEDLSLKRAITGAEPHTEQTRKKLEELYNMPCYNSYGLSEMNGPGVAFECVYRNGMHIWEDGFIAEIINPETGEVLPDGEKGELVLTNLTRTAMPLLRYRTRDLCHIYDSDCPCGRTHRRLSRIMGRTDDMMIINGVNVFPSQIEEVVMNIPEVGTNYQIVLTKKGAIDKLIVKVEIYSKMFSGDASQLDSLNRKICEELKASIFVNPVVQIHEPGTLPTFEGKAKRVIDMREEI</sequence>
<dbReference type="Pfam" id="PF14535">
    <property type="entry name" value="AMP-binding_C_2"/>
    <property type="match status" value="1"/>
</dbReference>
<dbReference type="InterPro" id="IPR011880">
    <property type="entry name" value="PA_CoA_ligase"/>
</dbReference>
<dbReference type="AlphaFoldDB" id="A0A1Q2HNB6"/>
<dbReference type="Pfam" id="PF00501">
    <property type="entry name" value="AMP-binding"/>
    <property type="match status" value="1"/>
</dbReference>
<gene>
    <name evidence="14" type="ORF">L21SP3_00535</name>
</gene>
<dbReference type="OrthoDB" id="580775at2"/>
<dbReference type="InterPro" id="IPR028154">
    <property type="entry name" value="AMP-dep_Lig_C"/>
</dbReference>
<evidence type="ECO:0000256" key="10">
    <source>
        <dbReference type="ARBA" id="ARBA00075111"/>
    </source>
</evidence>
<dbReference type="PIRSF" id="PIRSF006444">
    <property type="entry name" value="PaaK"/>
    <property type="match status" value="1"/>
</dbReference>
<evidence type="ECO:0000256" key="1">
    <source>
        <dbReference type="ARBA" id="ARBA00011245"/>
    </source>
</evidence>
<evidence type="ECO:0000259" key="13">
    <source>
        <dbReference type="Pfam" id="PF14535"/>
    </source>
</evidence>
<feature type="domain" description="AMP-dependent ligase C-terminal" evidence="13">
    <location>
        <begin position="337"/>
        <end position="433"/>
    </location>
</feature>
<protein>
    <recommendedName>
        <fullName evidence="9 11">Phenylacetate-coenzyme A ligase</fullName>
        <ecNumber evidence="8 11">6.2.1.30</ecNumber>
    </recommendedName>
    <alternativeName>
        <fullName evidence="10 11">Phenylacetyl-CoA ligase</fullName>
    </alternativeName>
</protein>
<dbReference type="EMBL" id="CP019633">
    <property type="protein sequence ID" value="AQQ08745.1"/>
    <property type="molecule type" value="Genomic_DNA"/>
</dbReference>
<accession>A0A1Q2HNB6</accession>
<dbReference type="Gene3D" id="3.40.50.12780">
    <property type="entry name" value="N-terminal domain of ligase-like"/>
    <property type="match status" value="1"/>
</dbReference>
<reference evidence="15" key="1">
    <citation type="submission" date="2017-02" db="EMBL/GenBank/DDBJ databases">
        <title>Comparative genomics and description of representatives of a novel lineage of planctomycetes thriving in anoxic sediments.</title>
        <authorList>
            <person name="Spring S."/>
            <person name="Bunk B."/>
            <person name="Sproer C."/>
            <person name="Klenk H.-P."/>
        </authorList>
    </citation>
    <scope>NUCLEOTIDE SEQUENCE [LARGE SCALE GENOMIC DNA]</scope>
    <source>
        <strain evidence="15">L21-RPul-D3</strain>
    </source>
</reference>
<evidence type="ECO:0000256" key="4">
    <source>
        <dbReference type="ARBA" id="ARBA00022598"/>
    </source>
</evidence>
<evidence type="ECO:0000256" key="11">
    <source>
        <dbReference type="PIRNR" id="PIRNR006444"/>
    </source>
</evidence>
<keyword evidence="5 11" id="KW-0547">Nucleotide-binding</keyword>
<dbReference type="GO" id="GO:0047475">
    <property type="term" value="F:phenylacetate-CoA ligase activity"/>
    <property type="evidence" value="ECO:0007669"/>
    <property type="project" value="UniProtKB-EC"/>
</dbReference>
<name>A0A1Q2HNB6_9BACT</name>
<comment type="function">
    <text evidence="11">Catalyzes the activation of phenylacetic acid (PA) to phenylacetyl-CoA (PA-CoA).</text>
</comment>
<dbReference type="KEGG" id="pbu:L21SP3_00535"/>
<evidence type="ECO:0000259" key="12">
    <source>
        <dbReference type="Pfam" id="PF00501"/>
    </source>
</evidence>
<dbReference type="SUPFAM" id="SSF56801">
    <property type="entry name" value="Acetyl-CoA synthetase-like"/>
    <property type="match status" value="1"/>
</dbReference>
<dbReference type="InterPro" id="IPR042099">
    <property type="entry name" value="ANL_N_sf"/>
</dbReference>